<name>A0A0F9UWH6_9ZZZZ</name>
<dbReference type="PANTHER" id="PTHR30012:SF0">
    <property type="entry name" value="TYPE II SECRETION SYSTEM PROTEIN F-RELATED"/>
    <property type="match status" value="1"/>
</dbReference>
<accession>A0A0F9UWH6</accession>
<evidence type="ECO:0000256" key="3">
    <source>
        <dbReference type="ARBA" id="ARBA00022475"/>
    </source>
</evidence>
<evidence type="ECO:0000256" key="7">
    <source>
        <dbReference type="SAM" id="Phobius"/>
    </source>
</evidence>
<feature type="domain" description="Type II secretion system protein GspF" evidence="8">
    <location>
        <begin position="11"/>
        <end position="134"/>
    </location>
</feature>
<dbReference type="InterPro" id="IPR003004">
    <property type="entry name" value="GspF/PilC"/>
</dbReference>
<keyword evidence="5 7" id="KW-1133">Transmembrane helix</keyword>
<comment type="similarity">
    <text evidence="2">Belongs to the GSP F family.</text>
</comment>
<comment type="caution">
    <text evidence="9">The sequence shown here is derived from an EMBL/GenBank/DDBJ whole genome shotgun (WGS) entry which is preliminary data.</text>
</comment>
<proteinExistence type="inferred from homology"/>
<keyword evidence="6 7" id="KW-0472">Membrane</keyword>
<feature type="transmembrane region" description="Helical" evidence="7">
    <location>
        <begin position="107"/>
        <end position="133"/>
    </location>
</feature>
<organism evidence="9">
    <name type="scientific">marine sediment metagenome</name>
    <dbReference type="NCBI Taxonomy" id="412755"/>
    <lineage>
        <taxon>unclassified sequences</taxon>
        <taxon>metagenomes</taxon>
        <taxon>ecological metagenomes</taxon>
    </lineage>
</organism>
<dbReference type="EMBL" id="LAZR01000100">
    <property type="protein sequence ID" value="KKN91812.1"/>
    <property type="molecule type" value="Genomic_DNA"/>
</dbReference>
<feature type="transmembrane region" description="Helical" evidence="7">
    <location>
        <begin position="200"/>
        <end position="221"/>
    </location>
</feature>
<dbReference type="GO" id="GO:0005886">
    <property type="term" value="C:plasma membrane"/>
    <property type="evidence" value="ECO:0007669"/>
    <property type="project" value="UniProtKB-SubCell"/>
</dbReference>
<reference evidence="9" key="1">
    <citation type="journal article" date="2015" name="Nature">
        <title>Complex archaea that bridge the gap between prokaryotes and eukaryotes.</title>
        <authorList>
            <person name="Spang A."/>
            <person name="Saw J.H."/>
            <person name="Jorgensen S.L."/>
            <person name="Zaremba-Niedzwiedzka K."/>
            <person name="Martijn J."/>
            <person name="Lind A.E."/>
            <person name="van Eijk R."/>
            <person name="Schleper C."/>
            <person name="Guy L."/>
            <person name="Ettema T.J."/>
        </authorList>
    </citation>
    <scope>NUCLEOTIDE SEQUENCE</scope>
</reference>
<evidence type="ECO:0000256" key="1">
    <source>
        <dbReference type="ARBA" id="ARBA00004651"/>
    </source>
</evidence>
<dbReference type="PRINTS" id="PR00812">
    <property type="entry name" value="BCTERIALGSPF"/>
</dbReference>
<gene>
    <name evidence="9" type="ORF">LCGC14_0214860</name>
</gene>
<evidence type="ECO:0000313" key="9">
    <source>
        <dbReference type="EMBL" id="KKN91812.1"/>
    </source>
</evidence>
<feature type="transmembrane region" description="Helical" evidence="7">
    <location>
        <begin position="169"/>
        <end position="188"/>
    </location>
</feature>
<dbReference type="Pfam" id="PF00482">
    <property type="entry name" value="T2SSF"/>
    <property type="match status" value="2"/>
</dbReference>
<protein>
    <recommendedName>
        <fullName evidence="8">Type II secretion system protein GspF domain-containing protein</fullName>
    </recommendedName>
</protein>
<dbReference type="Gene3D" id="1.20.81.30">
    <property type="entry name" value="Type II secretion system (T2SS), domain F"/>
    <property type="match status" value="2"/>
</dbReference>
<evidence type="ECO:0000256" key="6">
    <source>
        <dbReference type="ARBA" id="ARBA00023136"/>
    </source>
</evidence>
<evidence type="ECO:0000256" key="4">
    <source>
        <dbReference type="ARBA" id="ARBA00022692"/>
    </source>
</evidence>
<keyword evidence="3" id="KW-1003">Cell membrane</keyword>
<sequence>MGVSQKEKFFFVEHLSLMIKGGIPISEAIETLRDEAKSRTFRKILSDISRRTLEGGSLEKSFGKYPRVFDRFFLSVVKIGETSGTLDTNLKYLALQLRKDYELRKKIIGALLYPSLVIILATMVILGTIFWVLPKIIPVFQNLQALGIAGELPLATKILLNLNIFLTKYWFLIPIILILSFSVFKILQKIRFIRFYFDKMVLLLPVLGGIFRNINLARFSWSFYTLLKSGMPILEVLEICSDISPSEVYRRNLISVKSEVERGEKVSFGLKKISKNFPPIFSEMILVGEKTGSLEESSLYLAQFYSQETDSAIQNISDLIGPILLIFIGIFVILIALSTIVPIYQFIGEIRVR</sequence>
<feature type="domain" description="Type II secretion system protein GspF" evidence="8">
    <location>
        <begin position="223"/>
        <end position="342"/>
    </location>
</feature>
<evidence type="ECO:0000256" key="2">
    <source>
        <dbReference type="ARBA" id="ARBA00005745"/>
    </source>
</evidence>
<dbReference type="InterPro" id="IPR042094">
    <property type="entry name" value="T2SS_GspF_sf"/>
</dbReference>
<evidence type="ECO:0000256" key="5">
    <source>
        <dbReference type="ARBA" id="ARBA00022989"/>
    </source>
</evidence>
<comment type="subcellular location">
    <subcellularLocation>
        <location evidence="1">Cell membrane</location>
        <topology evidence="1">Multi-pass membrane protein</topology>
    </subcellularLocation>
</comment>
<evidence type="ECO:0000259" key="8">
    <source>
        <dbReference type="Pfam" id="PF00482"/>
    </source>
</evidence>
<keyword evidence="4 7" id="KW-0812">Transmembrane</keyword>
<dbReference type="PANTHER" id="PTHR30012">
    <property type="entry name" value="GENERAL SECRETION PATHWAY PROTEIN"/>
    <property type="match status" value="1"/>
</dbReference>
<feature type="transmembrane region" description="Helical" evidence="7">
    <location>
        <begin position="323"/>
        <end position="347"/>
    </location>
</feature>
<dbReference type="InterPro" id="IPR018076">
    <property type="entry name" value="T2SS_GspF_dom"/>
</dbReference>
<dbReference type="AlphaFoldDB" id="A0A0F9UWH6"/>